<reference evidence="5" key="2">
    <citation type="submission" date="2017-01" db="EMBL/GenBank/DDBJ databases">
        <authorList>
            <person name="Wang Y."/>
            <person name="White M."/>
            <person name="Kvist S."/>
            <person name="Moncalvo J.-M."/>
        </authorList>
    </citation>
    <scope>NUCLEOTIDE SEQUENCE [LARGE SCALE GENOMIC DNA]</scope>
    <source>
        <strain evidence="5">COL-18-3</strain>
    </source>
</reference>
<accession>A0A1R1PQ58</accession>
<organism evidence="4 5">
    <name type="scientific">Zancudomyces culisetae</name>
    <name type="common">Gut fungus</name>
    <name type="synonym">Smittium culisetae</name>
    <dbReference type="NCBI Taxonomy" id="1213189"/>
    <lineage>
        <taxon>Eukaryota</taxon>
        <taxon>Fungi</taxon>
        <taxon>Fungi incertae sedis</taxon>
        <taxon>Zoopagomycota</taxon>
        <taxon>Kickxellomycotina</taxon>
        <taxon>Harpellomycetes</taxon>
        <taxon>Harpellales</taxon>
        <taxon>Legeriomycetaceae</taxon>
        <taxon>Zancudomyces</taxon>
    </lineage>
</organism>
<evidence type="ECO:0000313" key="5">
    <source>
        <dbReference type="Proteomes" id="UP000188320"/>
    </source>
</evidence>
<evidence type="ECO:0000256" key="2">
    <source>
        <dbReference type="SAM" id="SignalP"/>
    </source>
</evidence>
<proteinExistence type="predicted"/>
<evidence type="ECO:0000256" key="1">
    <source>
        <dbReference type="SAM" id="Phobius"/>
    </source>
</evidence>
<evidence type="ECO:0000313" key="4">
    <source>
        <dbReference type="EMBL" id="OMH83071.1"/>
    </source>
</evidence>
<sequence length="145" mass="16190">MRFTKLAVIISTVAFTFASGATTQEQCFLTTCKGSPTDTECVSRCFQLKNVPTNDQVQKANACFVDCNKYQRDFYGNCVINCFVVHYNVNQTYTSLPSANSSSELDNKKNSASRATIYFDKSDNSMFFTSIGALIMFMAFMLGLF</sequence>
<dbReference type="Proteomes" id="UP000188320">
    <property type="component" value="Unassembled WGS sequence"/>
</dbReference>
<name>A0A1R1PQ58_ZANCU</name>
<keyword evidence="5" id="KW-1185">Reference proteome</keyword>
<evidence type="ECO:0008006" key="6">
    <source>
        <dbReference type="Google" id="ProtNLM"/>
    </source>
</evidence>
<reference evidence="4" key="1">
    <citation type="submission" date="2017-01" db="EMBL/GenBank/DDBJ databases">
        <authorList>
            <person name="Mah S.A."/>
            <person name="Swanson W.J."/>
            <person name="Moy G.W."/>
            <person name="Vacquier V.D."/>
        </authorList>
    </citation>
    <scope>NUCLEOTIDE SEQUENCE [LARGE SCALE GENOMIC DNA]</scope>
    <source>
        <strain evidence="4">COL-18-3</strain>
    </source>
</reference>
<keyword evidence="1" id="KW-1133">Transmembrane helix</keyword>
<gene>
    <name evidence="4" type="ORF">AX774_g3408</name>
    <name evidence="3" type="ORF">AX774_g4556</name>
</gene>
<evidence type="ECO:0000313" key="3">
    <source>
        <dbReference type="EMBL" id="OMH81984.1"/>
    </source>
</evidence>
<dbReference type="AlphaFoldDB" id="A0A1R1PQ58"/>
<feature type="chain" id="PRO_5015068938" description="Transmembrane protein" evidence="2">
    <location>
        <begin position="21"/>
        <end position="145"/>
    </location>
</feature>
<comment type="caution">
    <text evidence="4">The sequence shown here is derived from an EMBL/GenBank/DDBJ whole genome shotgun (WGS) entry which is preliminary data.</text>
</comment>
<feature type="transmembrane region" description="Helical" evidence="1">
    <location>
        <begin position="126"/>
        <end position="144"/>
    </location>
</feature>
<dbReference type="EMBL" id="LSSK01000518">
    <property type="protein sequence ID" value="OMH83071.1"/>
    <property type="molecule type" value="Genomic_DNA"/>
</dbReference>
<keyword evidence="2" id="KW-0732">Signal</keyword>
<keyword evidence="1" id="KW-0472">Membrane</keyword>
<feature type="signal peptide" evidence="2">
    <location>
        <begin position="1"/>
        <end position="20"/>
    </location>
</feature>
<keyword evidence="1" id="KW-0812">Transmembrane</keyword>
<protein>
    <recommendedName>
        <fullName evidence="6">Transmembrane protein</fullName>
    </recommendedName>
</protein>
<dbReference type="EMBL" id="LSSK01000766">
    <property type="protein sequence ID" value="OMH81984.1"/>
    <property type="molecule type" value="Genomic_DNA"/>
</dbReference>